<proteinExistence type="inferred from homology"/>
<dbReference type="GO" id="GO:0005509">
    <property type="term" value="F:calcium ion binding"/>
    <property type="evidence" value="ECO:0007669"/>
    <property type="project" value="InterPro"/>
</dbReference>
<dbReference type="GO" id="GO:0008237">
    <property type="term" value="F:metallopeptidase activity"/>
    <property type="evidence" value="ECO:0007669"/>
    <property type="project" value="InterPro"/>
</dbReference>
<dbReference type="GO" id="GO:0006508">
    <property type="term" value="P:proteolysis"/>
    <property type="evidence" value="ECO:0007669"/>
    <property type="project" value="InterPro"/>
</dbReference>
<feature type="domain" description="Peptidase metallopeptidase" evidence="5">
    <location>
        <begin position="31"/>
        <end position="180"/>
    </location>
</feature>
<dbReference type="GO" id="GO:0008270">
    <property type="term" value="F:zinc ion binding"/>
    <property type="evidence" value="ECO:0007669"/>
    <property type="project" value="InterPro"/>
</dbReference>
<dbReference type="PANTHER" id="PTHR38340:SF1">
    <property type="entry name" value="S-LAYER PROTEIN"/>
    <property type="match status" value="1"/>
</dbReference>
<gene>
    <name evidence="6" type="ORF">EDC65_1654</name>
</gene>
<evidence type="ECO:0000256" key="3">
    <source>
        <dbReference type="ARBA" id="ARBA00022525"/>
    </source>
</evidence>
<evidence type="ECO:0000259" key="5">
    <source>
        <dbReference type="SMART" id="SM00235"/>
    </source>
</evidence>
<dbReference type="EMBL" id="RJKX01000013">
    <property type="protein sequence ID" value="ROP99863.1"/>
    <property type="molecule type" value="Genomic_DNA"/>
</dbReference>
<evidence type="ECO:0000313" key="7">
    <source>
        <dbReference type="Proteomes" id="UP000278222"/>
    </source>
</evidence>
<dbReference type="Proteomes" id="UP000278222">
    <property type="component" value="Unassembled WGS sequence"/>
</dbReference>
<dbReference type="AlphaFoldDB" id="A0A3N1LXE7"/>
<dbReference type="Pfam" id="PF00353">
    <property type="entry name" value="HemolysinCabind"/>
    <property type="match status" value="5"/>
</dbReference>
<dbReference type="SUPFAM" id="SSF51120">
    <property type="entry name" value="beta-Roll"/>
    <property type="match status" value="1"/>
</dbReference>
<dbReference type="PANTHER" id="PTHR38340">
    <property type="entry name" value="S-LAYER PROTEIN"/>
    <property type="match status" value="1"/>
</dbReference>
<dbReference type="InterPro" id="IPR001343">
    <property type="entry name" value="Hemolysn_Ca-bd"/>
</dbReference>
<sequence length="467" mass="48253">MATGDPIVDTLIRDTSGLWNTLAGDIVGTPVTLTYSFLDRLPAYSRNVTFVPFNATMKEAARAIFAQFEAVSQVRFIEVADAGDGGLIRLGMSYEPVNLAFAGYPSMLPTAGDLYLNAGVAELHNPTPGSLAYRTIMHELGHTLGMFHPGNYNVQGDPPPPPYLPPELDNGGNTVMSYGSRLDGTWASEPAVFDIRALQYAYGMLEPGRIGNLTYGSAEAETLLGTPETDYMHGQGGADAIGLDGGDDGARGNAGDDTLIGAAGADSLFGNEGSDLILGGDDGDFIDGGEDSDDVNGNRGQDTVYGGDGADLVRGGRDDDVVDGAGGDDRHVNGNLGNDLVYGGGGDDTIFGGGGNDTLVGEWGRDRLSGDLGDDMLIADGDGDVFVFASGQGRDMIVGFQHGGGRIEIAGGINGTDIVSFAAILARATEADHQGQPGAVIDLGGGHSLTIAGMSKAQLQADDFLFV</sequence>
<dbReference type="RefSeq" id="WP_123689207.1">
    <property type="nucleotide sequence ID" value="NZ_AP019700.1"/>
</dbReference>
<comment type="similarity">
    <text evidence="2">Belongs to the peptidase M10B family.</text>
</comment>
<feature type="region of interest" description="Disordered" evidence="4">
    <location>
        <begin position="290"/>
        <end position="312"/>
    </location>
</feature>
<dbReference type="GO" id="GO:0005576">
    <property type="term" value="C:extracellular region"/>
    <property type="evidence" value="ECO:0007669"/>
    <property type="project" value="UniProtKB-SubCell"/>
</dbReference>
<accession>A0A3N1LXE7</accession>
<dbReference type="CDD" id="cd04277">
    <property type="entry name" value="ZnMc_serralysin_like"/>
    <property type="match status" value="1"/>
</dbReference>
<protein>
    <submittedName>
        <fullName evidence="6">Hemolysin type calcium-binding protein</fullName>
    </submittedName>
</protein>
<dbReference type="Gene3D" id="3.40.390.10">
    <property type="entry name" value="Collagenase (Catalytic Domain)"/>
    <property type="match status" value="1"/>
</dbReference>
<dbReference type="InterPro" id="IPR011049">
    <property type="entry name" value="Serralysin-like_metalloprot_C"/>
</dbReference>
<dbReference type="SMART" id="SM00235">
    <property type="entry name" value="ZnMc"/>
    <property type="match status" value="1"/>
</dbReference>
<organism evidence="6 7">
    <name type="scientific">Stella humosa</name>
    <dbReference type="NCBI Taxonomy" id="94"/>
    <lineage>
        <taxon>Bacteria</taxon>
        <taxon>Pseudomonadati</taxon>
        <taxon>Pseudomonadota</taxon>
        <taxon>Alphaproteobacteria</taxon>
        <taxon>Rhodospirillales</taxon>
        <taxon>Stellaceae</taxon>
        <taxon>Stella</taxon>
    </lineage>
</organism>
<dbReference type="PRINTS" id="PR00313">
    <property type="entry name" value="CABNDNGRPT"/>
</dbReference>
<dbReference type="SUPFAM" id="SSF55486">
    <property type="entry name" value="Metalloproteases ('zincins'), catalytic domain"/>
    <property type="match status" value="1"/>
</dbReference>
<name>A0A3N1LXE7_9PROT</name>
<comment type="caution">
    <text evidence="6">The sequence shown here is derived from an EMBL/GenBank/DDBJ whole genome shotgun (WGS) entry which is preliminary data.</text>
</comment>
<reference evidence="6 7" key="1">
    <citation type="submission" date="2018-11" db="EMBL/GenBank/DDBJ databases">
        <title>Genomic Encyclopedia of Type Strains, Phase IV (KMG-IV): sequencing the most valuable type-strain genomes for metagenomic binning, comparative biology and taxonomic classification.</title>
        <authorList>
            <person name="Goeker M."/>
        </authorList>
    </citation>
    <scope>NUCLEOTIDE SEQUENCE [LARGE SCALE GENOMIC DNA]</scope>
    <source>
        <strain evidence="6 7">DSM 5900</strain>
    </source>
</reference>
<dbReference type="Gene3D" id="2.150.10.10">
    <property type="entry name" value="Serralysin-like metalloprotease, C-terminal"/>
    <property type="match status" value="1"/>
</dbReference>
<evidence type="ECO:0000256" key="4">
    <source>
        <dbReference type="SAM" id="MobiDB-lite"/>
    </source>
</evidence>
<dbReference type="InterPro" id="IPR050557">
    <property type="entry name" value="RTX_toxin/Mannuronan_C5-epim"/>
</dbReference>
<keyword evidence="7" id="KW-1185">Reference proteome</keyword>
<dbReference type="InterPro" id="IPR034033">
    <property type="entry name" value="Serralysin-like"/>
</dbReference>
<evidence type="ECO:0000256" key="2">
    <source>
        <dbReference type="ARBA" id="ARBA00009490"/>
    </source>
</evidence>
<comment type="subcellular location">
    <subcellularLocation>
        <location evidence="1">Secreted</location>
    </subcellularLocation>
</comment>
<evidence type="ECO:0000313" key="6">
    <source>
        <dbReference type="EMBL" id="ROP99863.1"/>
    </source>
</evidence>
<evidence type="ECO:0000256" key="1">
    <source>
        <dbReference type="ARBA" id="ARBA00004613"/>
    </source>
</evidence>
<dbReference type="InterPro" id="IPR024079">
    <property type="entry name" value="MetalloPept_cat_dom_sf"/>
</dbReference>
<keyword evidence="3" id="KW-0964">Secreted</keyword>
<dbReference type="OrthoDB" id="7239706at2"/>
<dbReference type="InterPro" id="IPR006026">
    <property type="entry name" value="Peptidase_Metallo"/>
</dbReference>